<dbReference type="InterPro" id="IPR039901">
    <property type="entry name" value="Kdotransferase"/>
</dbReference>
<evidence type="ECO:0000313" key="15">
    <source>
        <dbReference type="Proteomes" id="UP000186905"/>
    </source>
</evidence>
<keyword evidence="12" id="KW-0472">Membrane</keyword>
<evidence type="ECO:0000256" key="3">
    <source>
        <dbReference type="ARBA" id="ARBA00006380"/>
    </source>
</evidence>
<dbReference type="GO" id="GO:0009245">
    <property type="term" value="P:lipid A biosynthetic process"/>
    <property type="evidence" value="ECO:0007669"/>
    <property type="project" value="TreeGrafter"/>
</dbReference>
<organism evidence="14 15">
    <name type="scientific">Photobacterium proteolyticum</name>
    <dbReference type="NCBI Taxonomy" id="1903952"/>
    <lineage>
        <taxon>Bacteria</taxon>
        <taxon>Pseudomonadati</taxon>
        <taxon>Pseudomonadota</taxon>
        <taxon>Gammaproteobacteria</taxon>
        <taxon>Vibrionales</taxon>
        <taxon>Vibrionaceae</taxon>
        <taxon>Photobacterium</taxon>
    </lineage>
</organism>
<keyword evidence="15" id="KW-1185">Reference proteome</keyword>
<dbReference type="Pfam" id="PF04413">
    <property type="entry name" value="Glycos_transf_N"/>
    <property type="match status" value="1"/>
</dbReference>
<dbReference type="AlphaFoldDB" id="A0A1Q9GUN5"/>
<comment type="function">
    <text evidence="12">Involved in lipopolysaccharide (LPS) biosynthesis. Catalyzes the transfer of 3-deoxy-D-manno-octulosonate (Kdo) residue(s) from CMP-Kdo to lipid IV(A), the tetraacyldisaccharide-1,4'-bisphosphate precursor of lipid A.</text>
</comment>
<evidence type="ECO:0000256" key="1">
    <source>
        <dbReference type="ARBA" id="ARBA00004388"/>
    </source>
</evidence>
<dbReference type="UniPathway" id="UPA00958"/>
<name>A0A1Q9GUN5_9GAMM</name>
<dbReference type="GO" id="GO:0043842">
    <property type="term" value="F:Kdo transferase activity"/>
    <property type="evidence" value="ECO:0007669"/>
    <property type="project" value="UniProtKB-EC"/>
</dbReference>
<protein>
    <recommendedName>
        <fullName evidence="5 12">3-deoxy-D-manno-octulosonic acid transferase</fullName>
        <shortName evidence="12">Kdo transferase</shortName>
        <ecNumber evidence="4 12">2.4.99.12</ecNumber>
    </recommendedName>
    <alternativeName>
        <fullName evidence="8 12">Lipid IV(A) 3-deoxy-D-manno-octulosonic acid transferase</fullName>
    </alternativeName>
</protein>
<keyword evidence="7" id="KW-0812">Transmembrane</keyword>
<dbReference type="PANTHER" id="PTHR42755:SF1">
    <property type="entry name" value="3-DEOXY-D-MANNO-OCTULOSONIC ACID TRANSFERASE, MITOCHONDRIAL-RELATED"/>
    <property type="match status" value="1"/>
</dbReference>
<keyword evidence="7" id="KW-0735">Signal-anchor</keyword>
<comment type="subcellular location">
    <subcellularLocation>
        <location evidence="1">Cell inner membrane</location>
        <topology evidence="1">Single-pass membrane protein</topology>
        <orientation evidence="1">Cytoplasmic side</orientation>
    </subcellularLocation>
    <subcellularLocation>
        <location evidence="12">Cell membrane</location>
    </subcellularLocation>
</comment>
<evidence type="ECO:0000256" key="8">
    <source>
        <dbReference type="ARBA" id="ARBA00031445"/>
    </source>
</evidence>
<comment type="pathway">
    <text evidence="2 12">Bacterial outer membrane biogenesis; LPS core biosynthesis.</text>
</comment>
<dbReference type="Gene3D" id="3.40.50.11720">
    <property type="entry name" value="3-Deoxy-D-manno-octulosonic-acid transferase, N-terminal domain"/>
    <property type="match status" value="1"/>
</dbReference>
<dbReference type="RefSeq" id="WP_075763009.1">
    <property type="nucleotide sequence ID" value="NZ_MJIL01000053.1"/>
</dbReference>
<evidence type="ECO:0000256" key="7">
    <source>
        <dbReference type="ARBA" id="ARBA00022968"/>
    </source>
</evidence>
<comment type="similarity">
    <text evidence="3">Belongs to the glycosyltransferase group 1 family. Glycosyltransferase 30 subfamily.</text>
</comment>
<evidence type="ECO:0000256" key="2">
    <source>
        <dbReference type="ARBA" id="ARBA00004713"/>
    </source>
</evidence>
<evidence type="ECO:0000256" key="6">
    <source>
        <dbReference type="ARBA" id="ARBA00022679"/>
    </source>
</evidence>
<dbReference type="InterPro" id="IPR007507">
    <property type="entry name" value="Glycos_transf_N"/>
</dbReference>
<evidence type="ECO:0000256" key="11">
    <source>
        <dbReference type="PIRSR" id="PIRSR639901-2"/>
    </source>
</evidence>
<dbReference type="FunFam" id="3.40.50.11720:FF:000001">
    <property type="entry name" value="3-deoxy-D-manno-octulosonic acid transferase"/>
    <property type="match status" value="1"/>
</dbReference>
<evidence type="ECO:0000256" key="5">
    <source>
        <dbReference type="ARBA" id="ARBA00019077"/>
    </source>
</evidence>
<keyword evidence="6 12" id="KW-0808">Transferase</keyword>
<reference evidence="14 15" key="1">
    <citation type="submission" date="2016-09" db="EMBL/GenBank/DDBJ databases">
        <title>Photobacterium proteolyticum sp. nov. a protease producing bacterium isolated from ocean sediments of Laizhou Bay.</title>
        <authorList>
            <person name="Li Y."/>
        </authorList>
    </citation>
    <scope>NUCLEOTIDE SEQUENCE [LARGE SCALE GENOMIC DNA]</scope>
    <source>
        <strain evidence="14 15">13-12</strain>
    </source>
</reference>
<dbReference type="STRING" id="1903952.BIT28_26515"/>
<keyword evidence="12" id="KW-1003">Cell membrane</keyword>
<feature type="active site" description="Proton acceptor" evidence="10">
    <location>
        <position position="60"/>
    </location>
</feature>
<evidence type="ECO:0000259" key="13">
    <source>
        <dbReference type="Pfam" id="PF04413"/>
    </source>
</evidence>
<evidence type="ECO:0000256" key="4">
    <source>
        <dbReference type="ARBA" id="ARBA00012621"/>
    </source>
</evidence>
<dbReference type="OrthoDB" id="9789797at2"/>
<feature type="site" description="Transition state stabilizer" evidence="11">
    <location>
        <position position="129"/>
    </location>
</feature>
<comment type="caution">
    <text evidence="14">The sequence shown here is derived from an EMBL/GenBank/DDBJ whole genome shotgun (WGS) entry which is preliminary data.</text>
</comment>
<dbReference type="InterPro" id="IPR038107">
    <property type="entry name" value="Glycos_transf_N_sf"/>
</dbReference>
<evidence type="ECO:0000256" key="12">
    <source>
        <dbReference type="RuleBase" id="RU365103"/>
    </source>
</evidence>
<feature type="domain" description="3-deoxy-D-manno-octulosonic-acid transferase N-terminal" evidence="13">
    <location>
        <begin position="34"/>
        <end position="210"/>
    </location>
</feature>
<dbReference type="EMBL" id="MJIL01000053">
    <property type="protein sequence ID" value="OLQ78871.1"/>
    <property type="molecule type" value="Genomic_DNA"/>
</dbReference>
<dbReference type="GO" id="GO:0009244">
    <property type="term" value="P:lipopolysaccharide core region biosynthetic process"/>
    <property type="evidence" value="ECO:0007669"/>
    <property type="project" value="UniProtKB-UniRule"/>
</dbReference>
<dbReference type="SUPFAM" id="SSF53756">
    <property type="entry name" value="UDP-Glycosyltransferase/glycogen phosphorylase"/>
    <property type="match status" value="1"/>
</dbReference>
<feature type="site" description="Transition state stabilizer" evidence="11">
    <location>
        <position position="207"/>
    </location>
</feature>
<accession>A0A1Q9GUN5</accession>
<dbReference type="NCBIfam" id="NF004388">
    <property type="entry name" value="PRK05749.1-4"/>
    <property type="match status" value="1"/>
</dbReference>
<dbReference type="Proteomes" id="UP000186905">
    <property type="component" value="Unassembled WGS sequence"/>
</dbReference>
<proteinExistence type="inferred from homology"/>
<sequence>MIRSLYSILLYLATPFFLKKLYKSQDDKPTYGSRWREHFGQCPPLQHNNPVWIHAVSVGEVIAATQLIKAIQRDFPEQPILITTTTSTGAAQAEKLSGRIEHRYMPLDFSWAIKSFLRVTKPKALLIMETELWPNTLAQAKQAGLPVYVLNARLSERSCQRYKKVQPLFDIVKNNLDHLLCQHKDDAERFVQLGLSEDQVAVTGSIKFDISVSQEIHDHGNQLRHILGQHRPVWIAASTHRGEDEQLLDAFSQVRAEIPDSLLILVPRHPERFAEVADLCRSSGLTVVRRTEATDQVPDQCDIYLGDTMGEMLVMLAAADIAFIGGSLLGDKVGGHNLLEPAAMSKPIITGPSYFNFTDITQQLLENNGCVVCQDSKEIAAQLITWFKDEVSREETGQQALQVVKLNQGAIEKTVNNLKPVLTH</sequence>
<keyword evidence="12" id="KW-0448">Lipopolysaccharide biosynthesis</keyword>
<dbReference type="Gene3D" id="3.40.50.2000">
    <property type="entry name" value="Glycogen Phosphorylase B"/>
    <property type="match status" value="1"/>
</dbReference>
<evidence type="ECO:0000256" key="10">
    <source>
        <dbReference type="PIRSR" id="PIRSR639901-1"/>
    </source>
</evidence>
<dbReference type="GO" id="GO:0005886">
    <property type="term" value="C:plasma membrane"/>
    <property type="evidence" value="ECO:0007669"/>
    <property type="project" value="UniProtKB-SubCell"/>
</dbReference>
<dbReference type="PANTHER" id="PTHR42755">
    <property type="entry name" value="3-DEOXY-MANNO-OCTULOSONATE CYTIDYLYLTRANSFERASE"/>
    <property type="match status" value="1"/>
</dbReference>
<evidence type="ECO:0000256" key="9">
    <source>
        <dbReference type="ARBA" id="ARBA00049183"/>
    </source>
</evidence>
<gene>
    <name evidence="14" type="ORF">BIT28_26515</name>
</gene>
<dbReference type="FunFam" id="3.40.50.2000:FF:000032">
    <property type="entry name" value="3-deoxy-D-manno-octulosonic acid transferase"/>
    <property type="match status" value="1"/>
</dbReference>
<evidence type="ECO:0000313" key="14">
    <source>
        <dbReference type="EMBL" id="OLQ78871.1"/>
    </source>
</evidence>
<comment type="catalytic activity">
    <reaction evidence="9 12">
        <text>lipid IVA (E. coli) + CMP-3-deoxy-beta-D-manno-octulosonate = alpha-Kdo-(2-&gt;6)-lipid IVA (E. coli) + CMP + H(+)</text>
        <dbReference type="Rhea" id="RHEA:28066"/>
        <dbReference type="ChEBI" id="CHEBI:15378"/>
        <dbReference type="ChEBI" id="CHEBI:58603"/>
        <dbReference type="ChEBI" id="CHEBI:60364"/>
        <dbReference type="ChEBI" id="CHEBI:60377"/>
        <dbReference type="ChEBI" id="CHEBI:85987"/>
        <dbReference type="EC" id="2.4.99.12"/>
    </reaction>
</comment>
<dbReference type="EC" id="2.4.99.12" evidence="4 12"/>